<dbReference type="GO" id="GO:0005524">
    <property type="term" value="F:ATP binding"/>
    <property type="evidence" value="ECO:0007669"/>
    <property type="project" value="UniProtKB-KW"/>
</dbReference>
<dbReference type="PROSITE" id="PS50893">
    <property type="entry name" value="ABC_TRANSPORTER_2"/>
    <property type="match status" value="2"/>
</dbReference>
<feature type="domain" description="ABC transporter" evidence="10">
    <location>
        <begin position="615"/>
        <end position="847"/>
    </location>
</feature>
<evidence type="ECO:0000256" key="7">
    <source>
        <dbReference type="ARBA" id="ARBA00023136"/>
    </source>
</evidence>
<dbReference type="Pfam" id="PF00005">
    <property type="entry name" value="ABC_tran"/>
    <property type="match status" value="2"/>
</dbReference>
<comment type="subcellular location">
    <subcellularLocation>
        <location evidence="1">Membrane</location>
        <topology evidence="1">Multi-pass membrane protein</topology>
    </subcellularLocation>
</comment>
<evidence type="ECO:0000256" key="6">
    <source>
        <dbReference type="ARBA" id="ARBA00022989"/>
    </source>
</evidence>
<dbReference type="InterPro" id="IPR003439">
    <property type="entry name" value="ABC_transporter-like_ATP-bd"/>
</dbReference>
<keyword evidence="6 9" id="KW-1133">Transmembrane helix</keyword>
<name>A0ABD3R635_9STRA</name>
<feature type="domain" description="ABC transporter" evidence="10">
    <location>
        <begin position="116"/>
        <end position="394"/>
    </location>
</feature>
<dbReference type="InterPro" id="IPR043926">
    <property type="entry name" value="ABCG_dom"/>
</dbReference>
<accession>A0ABD3R635</accession>
<dbReference type="Pfam" id="PF01061">
    <property type="entry name" value="ABC2_membrane"/>
    <property type="match status" value="1"/>
</dbReference>
<keyword evidence="4" id="KW-0547">Nucleotide-binding</keyword>
<evidence type="ECO:0000256" key="2">
    <source>
        <dbReference type="ARBA" id="ARBA00022448"/>
    </source>
</evidence>
<dbReference type="Proteomes" id="UP001530377">
    <property type="component" value="Unassembled WGS sequence"/>
</dbReference>
<dbReference type="Gene3D" id="3.40.50.300">
    <property type="entry name" value="P-loop containing nucleotide triphosphate hydrolases"/>
    <property type="match status" value="2"/>
</dbReference>
<comment type="caution">
    <text evidence="11">The sequence shown here is derived from an EMBL/GenBank/DDBJ whole genome shotgun (WGS) entry which is preliminary data.</text>
</comment>
<evidence type="ECO:0000313" key="11">
    <source>
        <dbReference type="EMBL" id="KAL3808082.1"/>
    </source>
</evidence>
<keyword evidence="12" id="KW-1185">Reference proteome</keyword>
<dbReference type="AlphaFoldDB" id="A0ABD3R635"/>
<keyword evidence="3 9" id="KW-0812">Transmembrane</keyword>
<reference evidence="11 12" key="1">
    <citation type="submission" date="2024-10" db="EMBL/GenBank/DDBJ databases">
        <title>Updated reference genomes for cyclostephanoid diatoms.</title>
        <authorList>
            <person name="Roberts W.R."/>
            <person name="Alverson A.J."/>
        </authorList>
    </citation>
    <scope>NUCLEOTIDE SEQUENCE [LARGE SCALE GENOMIC DNA]</scope>
    <source>
        <strain evidence="11 12">AJA228-03</strain>
    </source>
</reference>
<feature type="transmembrane region" description="Helical" evidence="9">
    <location>
        <begin position="583"/>
        <end position="603"/>
    </location>
</feature>
<dbReference type="InterPro" id="IPR017871">
    <property type="entry name" value="ABC_transporter-like_CS"/>
</dbReference>
<dbReference type="GO" id="GO:0016020">
    <property type="term" value="C:membrane"/>
    <property type="evidence" value="ECO:0007669"/>
    <property type="project" value="UniProtKB-SubCell"/>
</dbReference>
<keyword evidence="2" id="KW-0813">Transport</keyword>
<evidence type="ECO:0000256" key="5">
    <source>
        <dbReference type="ARBA" id="ARBA00022840"/>
    </source>
</evidence>
<evidence type="ECO:0000256" key="4">
    <source>
        <dbReference type="ARBA" id="ARBA00022741"/>
    </source>
</evidence>
<evidence type="ECO:0000256" key="1">
    <source>
        <dbReference type="ARBA" id="ARBA00004141"/>
    </source>
</evidence>
<dbReference type="SUPFAM" id="SSF52540">
    <property type="entry name" value="P-loop containing nucleoside triphosphate hydrolases"/>
    <property type="match status" value="2"/>
</dbReference>
<organism evidence="11 12">
    <name type="scientific">Cyclostephanos tholiformis</name>
    <dbReference type="NCBI Taxonomy" id="382380"/>
    <lineage>
        <taxon>Eukaryota</taxon>
        <taxon>Sar</taxon>
        <taxon>Stramenopiles</taxon>
        <taxon>Ochrophyta</taxon>
        <taxon>Bacillariophyta</taxon>
        <taxon>Coscinodiscophyceae</taxon>
        <taxon>Thalassiosirophycidae</taxon>
        <taxon>Stephanodiscales</taxon>
        <taxon>Stephanodiscaceae</taxon>
        <taxon>Cyclostephanos</taxon>
    </lineage>
</organism>
<dbReference type="PANTHER" id="PTHR19241">
    <property type="entry name" value="ATP-BINDING CASSETTE TRANSPORTER"/>
    <property type="match status" value="1"/>
</dbReference>
<keyword evidence="7 9" id="KW-0472">Membrane</keyword>
<evidence type="ECO:0000313" key="12">
    <source>
        <dbReference type="Proteomes" id="UP001530377"/>
    </source>
</evidence>
<sequence>MEQLTQNHRKSMMKLFPVDGAGETTAVDNGGEEGGRGAVDEGAGGADDKESIELDSAFIRSLNAFLGTLGDDVVNRLGLTSMEVRLQNVTYRVPRLDDGTGGRKTMHTVFNSSPLYAITEIYKGLCTFGRSRPERRILVKEILSNVDLVLKPKRMYLVLGPPLSGKTSLLKAIAGLLPGGTFKSGSKSMGYVEERYVSGRIAYNNIVCSGEGADTSRRTLFRNLVAFVRQTDLHAPRLTVAETLLFSGRCKNEVLRNNNRGMSTDGRVGLTLRGLGLSHVQDTYVGNEKIRGVSGGQRRRVTLGEMLVFDTPLLCGDEISTGLDTASTVEILRILSFLSRVFSRISVVSLLQPSPEALSLFDEVILLSDGGHVIFAGPTENACEYFRGLGYAQPDSMDDADYLLTVAGPDRKHLCQGDSSEITSEFSPMENLRPEMTEGHQIGWEKDWAEAIENGRPTIDVDRFMKRYQNSFWTSVRLNLERSFVLWTRDRIFIRASLIKNIAMGLSVGFVFLNTDMNSSFFGVLFQGNLFIMLGAMTTSPEKLDDRAIFYKHDASNFYPALSYVIGQAIASIPQILIDVLLFGSFVYWLVGFVTSAKGFILVKLQWGKVARGRLRCECQIKLFSACVFVTTYNFCDPLVILVRMDIIALRKGSGNISGDVLLNGYLQEPISFKRCSGYVEQFDIQSAELTVRETILFSAQLRLDAANPVYDKPGGLDDHIDSIMEILELTREAEILVGNEDDGGLTFEQKKRLSIAVEMAASPSIIFLDEPTSGLDARAAFIVMGALRKMCDTGRTVVATIHQPSSTVFNMFDDLLLLKKGGEMVFFGELGACSCNLLAYFEALGATPMNRGENPATWMLNVLGEKVMVDVEMGEKIERFDFAKAWIDSSNYSDLRQRLAEATESQDEDMKIKYETEFAVNWLRRDNLMAHRLVTIYWRSPAYNLSRMVSKITIASF</sequence>
<dbReference type="InterPro" id="IPR027417">
    <property type="entry name" value="P-loop_NTPase"/>
</dbReference>
<dbReference type="EMBL" id="JALLPB020000548">
    <property type="protein sequence ID" value="KAL3808082.1"/>
    <property type="molecule type" value="Genomic_DNA"/>
</dbReference>
<evidence type="ECO:0000256" key="9">
    <source>
        <dbReference type="SAM" id="Phobius"/>
    </source>
</evidence>
<dbReference type="PROSITE" id="PS00211">
    <property type="entry name" value="ABC_TRANSPORTER_1"/>
    <property type="match status" value="1"/>
</dbReference>
<dbReference type="InterPro" id="IPR013525">
    <property type="entry name" value="ABC2_TM"/>
</dbReference>
<dbReference type="InterPro" id="IPR003593">
    <property type="entry name" value="AAA+_ATPase"/>
</dbReference>
<protein>
    <recommendedName>
        <fullName evidence="10">ABC transporter domain-containing protein</fullName>
    </recommendedName>
</protein>
<feature type="transmembrane region" description="Helical" evidence="9">
    <location>
        <begin position="623"/>
        <end position="643"/>
    </location>
</feature>
<evidence type="ECO:0000256" key="3">
    <source>
        <dbReference type="ARBA" id="ARBA00022692"/>
    </source>
</evidence>
<dbReference type="Pfam" id="PF19055">
    <property type="entry name" value="ABC2_membrane_7"/>
    <property type="match status" value="2"/>
</dbReference>
<evidence type="ECO:0000259" key="10">
    <source>
        <dbReference type="PROSITE" id="PS50893"/>
    </source>
</evidence>
<proteinExistence type="predicted"/>
<evidence type="ECO:0000256" key="8">
    <source>
        <dbReference type="SAM" id="MobiDB-lite"/>
    </source>
</evidence>
<feature type="region of interest" description="Disordered" evidence="8">
    <location>
        <begin position="1"/>
        <end position="46"/>
    </location>
</feature>
<dbReference type="SMART" id="SM00382">
    <property type="entry name" value="AAA"/>
    <property type="match status" value="2"/>
</dbReference>
<feature type="transmembrane region" description="Helical" evidence="9">
    <location>
        <begin position="519"/>
        <end position="537"/>
    </location>
</feature>
<keyword evidence="5" id="KW-0067">ATP-binding</keyword>
<gene>
    <name evidence="11" type="ORF">ACHAXA_006844</name>
</gene>
<feature type="transmembrane region" description="Helical" evidence="9">
    <location>
        <begin position="492"/>
        <end position="513"/>
    </location>
</feature>